<dbReference type="EMBL" id="CM016557">
    <property type="protein sequence ID" value="TKW10050.1"/>
    <property type="molecule type" value="Genomic_DNA"/>
</dbReference>
<name>A0A4U6U3A6_SETVI</name>
<evidence type="ECO:0000256" key="1">
    <source>
        <dbReference type="SAM" id="MobiDB-lite"/>
    </source>
</evidence>
<accession>A0A4U6U3A6</accession>
<evidence type="ECO:0000313" key="3">
    <source>
        <dbReference type="Proteomes" id="UP000298652"/>
    </source>
</evidence>
<feature type="compositionally biased region" description="Basic residues" evidence="1">
    <location>
        <begin position="25"/>
        <end position="34"/>
    </location>
</feature>
<dbReference type="Proteomes" id="UP000298652">
    <property type="component" value="Chromosome 6"/>
</dbReference>
<dbReference type="Gramene" id="TKW10050">
    <property type="protein sequence ID" value="TKW10050"/>
    <property type="gene ID" value="SEVIR_6G103214v2"/>
</dbReference>
<dbReference type="AlphaFoldDB" id="A0A4U6U3A6"/>
<keyword evidence="3" id="KW-1185">Reference proteome</keyword>
<organism evidence="2 3">
    <name type="scientific">Setaria viridis</name>
    <name type="common">Green bristlegrass</name>
    <name type="synonym">Setaria italica subsp. viridis</name>
    <dbReference type="NCBI Taxonomy" id="4556"/>
    <lineage>
        <taxon>Eukaryota</taxon>
        <taxon>Viridiplantae</taxon>
        <taxon>Streptophyta</taxon>
        <taxon>Embryophyta</taxon>
        <taxon>Tracheophyta</taxon>
        <taxon>Spermatophyta</taxon>
        <taxon>Magnoliopsida</taxon>
        <taxon>Liliopsida</taxon>
        <taxon>Poales</taxon>
        <taxon>Poaceae</taxon>
        <taxon>PACMAD clade</taxon>
        <taxon>Panicoideae</taxon>
        <taxon>Panicodae</taxon>
        <taxon>Paniceae</taxon>
        <taxon>Cenchrinae</taxon>
        <taxon>Setaria</taxon>
    </lineage>
</organism>
<reference evidence="2" key="1">
    <citation type="submission" date="2019-03" db="EMBL/GenBank/DDBJ databases">
        <title>WGS assembly of Setaria viridis.</title>
        <authorList>
            <person name="Huang P."/>
            <person name="Jenkins J."/>
            <person name="Grimwood J."/>
            <person name="Barry K."/>
            <person name="Healey A."/>
            <person name="Mamidi S."/>
            <person name="Sreedasyam A."/>
            <person name="Shu S."/>
            <person name="Feldman M."/>
            <person name="Wu J."/>
            <person name="Yu Y."/>
            <person name="Chen C."/>
            <person name="Johnson J."/>
            <person name="Rokhsar D."/>
            <person name="Baxter I."/>
            <person name="Schmutz J."/>
            <person name="Brutnell T."/>
            <person name="Kellogg E."/>
        </authorList>
    </citation>
    <scope>NUCLEOTIDE SEQUENCE [LARGE SCALE GENOMIC DNA]</scope>
</reference>
<sequence length="180" mass="19842">MHSSSPSLPMGKQQPCVILISSRRSNPHRSRPIKRATSFPHAPISINRTPSSIFSPNFASEIRCHLKVLAQFLAARASPRCPASIFLLPGIPPSPDDALHGSSSTTPFLRCSSLCATLLQAPDSLLVRSLAQDTLDKPREGCDDGTKPEDGVWWTYPEDGRTKHVPRWEMLAKRVLSNKH</sequence>
<feature type="region of interest" description="Disordered" evidence="1">
    <location>
        <begin position="24"/>
        <end position="43"/>
    </location>
</feature>
<protein>
    <submittedName>
        <fullName evidence="2">Uncharacterized protein</fullName>
    </submittedName>
</protein>
<proteinExistence type="predicted"/>
<evidence type="ECO:0000313" key="2">
    <source>
        <dbReference type="EMBL" id="TKW10050.1"/>
    </source>
</evidence>
<gene>
    <name evidence="2" type="ORF">SEVIR_6G103214v2</name>
</gene>